<proteinExistence type="inferred from homology"/>
<evidence type="ECO:0000313" key="13">
    <source>
        <dbReference type="EMBL" id="HIQ72321.1"/>
    </source>
</evidence>
<comment type="similarity">
    <text evidence="2 7 8">In the C-terminal section; belongs to the purine/pyrimidine phosphoribosyltransferase family.</text>
</comment>
<dbReference type="PANTHER" id="PTHR11907">
    <property type="entry name" value="AMIDOPHOSPHORIBOSYLTRANSFERASE"/>
    <property type="match status" value="1"/>
</dbReference>
<dbReference type="SUPFAM" id="SSF53271">
    <property type="entry name" value="PRTase-like"/>
    <property type="match status" value="1"/>
</dbReference>
<evidence type="ECO:0000256" key="5">
    <source>
        <dbReference type="ARBA" id="ARBA00022755"/>
    </source>
</evidence>
<comment type="function">
    <text evidence="7">Catalyzes the formation of phosphoribosylamine from phosphoribosylpyrophosphate (PRPP) and glutamine.</text>
</comment>
<reference evidence="13" key="1">
    <citation type="submission" date="2020-10" db="EMBL/GenBank/DDBJ databases">
        <authorList>
            <person name="Gilroy R."/>
        </authorList>
    </citation>
    <scope>NUCLEOTIDE SEQUENCE</scope>
    <source>
        <strain evidence="13">ChiSxjej2B14-6234</strain>
    </source>
</reference>
<dbReference type="InterPro" id="IPR005854">
    <property type="entry name" value="PurF"/>
</dbReference>
<keyword evidence="6 7" id="KW-0315">Glutamine amidotransferase</keyword>
<reference evidence="13" key="2">
    <citation type="journal article" date="2021" name="PeerJ">
        <title>Extensive microbial diversity within the chicken gut microbiome revealed by metagenomics and culture.</title>
        <authorList>
            <person name="Gilroy R."/>
            <person name="Ravi A."/>
            <person name="Getino M."/>
            <person name="Pursley I."/>
            <person name="Horton D.L."/>
            <person name="Alikhan N.F."/>
            <person name="Baker D."/>
            <person name="Gharbi K."/>
            <person name="Hall N."/>
            <person name="Watson M."/>
            <person name="Adriaenssens E.M."/>
            <person name="Foster-Nyarko E."/>
            <person name="Jarju S."/>
            <person name="Secka A."/>
            <person name="Antonio M."/>
            <person name="Oren A."/>
            <person name="Chaudhuri R.R."/>
            <person name="La Ragione R."/>
            <person name="Hildebrand F."/>
            <person name="Pallen M.J."/>
        </authorList>
    </citation>
    <scope>NUCLEOTIDE SEQUENCE</scope>
    <source>
        <strain evidence="13">ChiSxjej2B14-6234</strain>
    </source>
</reference>
<comment type="cofactor">
    <cofactor evidence="7 11">
        <name>[4Fe-4S] cluster</name>
        <dbReference type="ChEBI" id="CHEBI:49883"/>
    </cofactor>
    <text evidence="7 11">Binds 1 [4Fe-4S] cluster per subunit.</text>
</comment>
<feature type="domain" description="Glutamine amidotransferase type-2" evidence="12">
    <location>
        <begin position="14"/>
        <end position="236"/>
    </location>
</feature>
<dbReference type="InterPro" id="IPR035584">
    <property type="entry name" value="PurF_N"/>
</dbReference>
<keyword evidence="7 11" id="KW-0408">Iron</keyword>
<organism evidence="13 14">
    <name type="scientific">Candidatus Onthenecus intestinigallinarum</name>
    <dbReference type="NCBI Taxonomy" id="2840875"/>
    <lineage>
        <taxon>Bacteria</taxon>
        <taxon>Bacillati</taxon>
        <taxon>Bacillota</taxon>
        <taxon>Clostridia</taxon>
        <taxon>Eubacteriales</taxon>
        <taxon>Candidatus Onthenecus</taxon>
    </lineage>
</organism>
<sequence>MYIKEPGDRMEEYCGVFGIYDVRGGAQDAAQAAYYGLYALQHRGQESGGIAVSDGREIRQYRNLGLIPEVFDEETLAQLRGHIAIGHVRYSTFGDKNVVNAQPLVARCKIGTLALAHNGNLVNAASLRRRLEDAGAIFQTSVDTEVILNLIARMSARGLDEAIVRMMQTVRGSYALVLLTERALIGIRDPYGIRPLCLGRLGESYVLASESCALDAVGAEFVRDVRPGEVVVIDENGLRSFHVPVPLQSRLCVFEFVYFARPDSVIDGVSVYAARKAAGRRLAMGDDVQADMVIGVPDSALPAAIGYAEQSGIPYGEGLAKNRYVGRTFIQPNQGMREIGVRTKLNALARNVRGKRLVLVDDSIVRGTTSRKIVEMLRTAGAREVHMRISSPPVLNPCYFGIDIATSEELIGHGRSVEGICASIGADSLRFLPESELLKTVEGSGCGFCTGCFDGSYPVNPGDEDDAGLDLDL</sequence>
<keyword evidence="7" id="KW-0004">4Fe-4S</keyword>
<dbReference type="GO" id="GO:0009113">
    <property type="term" value="P:purine nucleobase biosynthetic process"/>
    <property type="evidence" value="ECO:0007669"/>
    <property type="project" value="UniProtKB-UniRule"/>
</dbReference>
<keyword evidence="7 10" id="KW-0460">Magnesium</keyword>
<evidence type="ECO:0000256" key="10">
    <source>
        <dbReference type="PIRSR" id="PIRSR000485-2"/>
    </source>
</evidence>
<feature type="active site" description="Nucleophile" evidence="7 9">
    <location>
        <position position="14"/>
    </location>
</feature>
<dbReference type="GO" id="GO:0006189">
    <property type="term" value="P:'de novo' IMP biosynthetic process"/>
    <property type="evidence" value="ECO:0007669"/>
    <property type="project" value="UniProtKB-UniRule"/>
</dbReference>
<dbReference type="InterPro" id="IPR029055">
    <property type="entry name" value="Ntn_hydrolases_N"/>
</dbReference>
<comment type="cofactor">
    <cofactor evidence="7 10">
        <name>Mg(2+)</name>
        <dbReference type="ChEBI" id="CHEBI:18420"/>
    </cofactor>
    <text evidence="7 10">Binds 1 Mg(2+) ion per subunit.</text>
</comment>
<evidence type="ECO:0000256" key="9">
    <source>
        <dbReference type="PIRSR" id="PIRSR000485-1"/>
    </source>
</evidence>
<gene>
    <name evidence="7" type="primary">purF</name>
    <name evidence="13" type="ORF">IAB73_08965</name>
</gene>
<accession>A0A9D1CQW1</accession>
<keyword evidence="3 7" id="KW-0328">Glycosyltransferase</keyword>
<dbReference type="Gene3D" id="3.40.50.2020">
    <property type="match status" value="1"/>
</dbReference>
<feature type="binding site" evidence="7 10">
    <location>
        <position position="361"/>
    </location>
    <ligand>
        <name>Mg(2+)</name>
        <dbReference type="ChEBI" id="CHEBI:18420"/>
    </ligand>
</feature>
<evidence type="ECO:0000256" key="3">
    <source>
        <dbReference type="ARBA" id="ARBA00022676"/>
    </source>
</evidence>
<keyword evidence="4 7" id="KW-0808">Transferase</keyword>
<evidence type="ECO:0000256" key="11">
    <source>
        <dbReference type="PIRSR" id="PIRSR000485-3"/>
    </source>
</evidence>
<evidence type="ECO:0000256" key="7">
    <source>
        <dbReference type="HAMAP-Rule" id="MF_01931"/>
    </source>
</evidence>
<keyword evidence="5 7" id="KW-0658">Purine biosynthesis</keyword>
<protein>
    <recommendedName>
        <fullName evidence="7">Amidophosphoribosyltransferase</fullName>
        <shortName evidence="7">ATase</shortName>
        <ecNumber evidence="7">2.4.2.14</ecNumber>
    </recommendedName>
    <alternativeName>
        <fullName evidence="7">Glutamine phosphoribosylpyrophosphate amidotransferase</fullName>
        <shortName evidence="7">GPATase</shortName>
    </alternativeName>
</protein>
<dbReference type="GO" id="GO:0051539">
    <property type="term" value="F:4 iron, 4 sulfur cluster binding"/>
    <property type="evidence" value="ECO:0007669"/>
    <property type="project" value="UniProtKB-KW"/>
</dbReference>
<feature type="binding site" evidence="7 10">
    <location>
        <position position="362"/>
    </location>
    <ligand>
        <name>Mg(2+)</name>
        <dbReference type="ChEBI" id="CHEBI:18420"/>
    </ligand>
</feature>
<feature type="binding site" evidence="7 11">
    <location>
        <position position="398"/>
    </location>
    <ligand>
        <name>[4Fe-4S] cluster</name>
        <dbReference type="ChEBI" id="CHEBI:49883"/>
    </ligand>
</feature>
<keyword evidence="7 11" id="KW-0411">Iron-sulfur</keyword>
<dbReference type="GO" id="GO:0004044">
    <property type="term" value="F:amidophosphoribosyltransferase activity"/>
    <property type="evidence" value="ECO:0007669"/>
    <property type="project" value="UniProtKB-UniRule"/>
</dbReference>
<dbReference type="CDD" id="cd06223">
    <property type="entry name" value="PRTases_typeI"/>
    <property type="match status" value="1"/>
</dbReference>
<dbReference type="PIRSF" id="PIRSF000485">
    <property type="entry name" value="Amd_phspho_trans"/>
    <property type="match status" value="1"/>
</dbReference>
<dbReference type="Gene3D" id="3.60.20.10">
    <property type="entry name" value="Glutamine Phosphoribosylpyrophosphate, subunit 1, domain 1"/>
    <property type="match status" value="1"/>
</dbReference>
<dbReference type="PROSITE" id="PS51278">
    <property type="entry name" value="GATASE_TYPE_2"/>
    <property type="match status" value="1"/>
</dbReference>
<evidence type="ECO:0000259" key="12">
    <source>
        <dbReference type="PROSITE" id="PS51278"/>
    </source>
</evidence>
<dbReference type="InterPro" id="IPR000836">
    <property type="entry name" value="PRTase_dom"/>
</dbReference>
<dbReference type="AlphaFoldDB" id="A0A9D1CQW1"/>
<dbReference type="GO" id="GO:0000287">
    <property type="term" value="F:magnesium ion binding"/>
    <property type="evidence" value="ECO:0007669"/>
    <property type="project" value="UniProtKB-UniRule"/>
</dbReference>
<comment type="pathway">
    <text evidence="1 7 8">Purine metabolism; IMP biosynthesis via de novo pathway; N(1)-(5-phospho-D-ribosyl)glycinamide from 5-phospho-alpha-D-ribose 1-diphosphate: step 1/2.</text>
</comment>
<dbReference type="InterPro" id="IPR029057">
    <property type="entry name" value="PRTase-like"/>
</dbReference>
<comment type="catalytic activity">
    <reaction evidence="7 8">
        <text>5-phospho-beta-D-ribosylamine + L-glutamate + diphosphate = 5-phospho-alpha-D-ribose 1-diphosphate + L-glutamine + H2O</text>
        <dbReference type="Rhea" id="RHEA:14905"/>
        <dbReference type="ChEBI" id="CHEBI:15377"/>
        <dbReference type="ChEBI" id="CHEBI:29985"/>
        <dbReference type="ChEBI" id="CHEBI:33019"/>
        <dbReference type="ChEBI" id="CHEBI:58017"/>
        <dbReference type="ChEBI" id="CHEBI:58359"/>
        <dbReference type="ChEBI" id="CHEBI:58681"/>
        <dbReference type="EC" id="2.4.2.14"/>
    </reaction>
</comment>
<keyword evidence="7 10" id="KW-0479">Metal-binding</keyword>
<dbReference type="InterPro" id="IPR017932">
    <property type="entry name" value="GATase_2_dom"/>
</dbReference>
<dbReference type="Proteomes" id="UP000886887">
    <property type="component" value="Unassembled WGS sequence"/>
</dbReference>
<dbReference type="SUPFAM" id="SSF56235">
    <property type="entry name" value="N-terminal nucleophile aminohydrolases (Ntn hydrolases)"/>
    <property type="match status" value="1"/>
</dbReference>
<feature type="binding site" evidence="7 11">
    <location>
        <position position="449"/>
    </location>
    <ligand>
        <name>[4Fe-4S] cluster</name>
        <dbReference type="ChEBI" id="CHEBI:49883"/>
    </ligand>
</feature>
<evidence type="ECO:0000256" key="6">
    <source>
        <dbReference type="ARBA" id="ARBA00022962"/>
    </source>
</evidence>
<dbReference type="Pfam" id="PF00156">
    <property type="entry name" value="Pribosyltran"/>
    <property type="match status" value="1"/>
</dbReference>
<dbReference type="Pfam" id="PF13522">
    <property type="entry name" value="GATase_6"/>
    <property type="match status" value="1"/>
</dbReference>
<dbReference type="EMBL" id="DVFJ01000033">
    <property type="protein sequence ID" value="HIQ72321.1"/>
    <property type="molecule type" value="Genomic_DNA"/>
</dbReference>
<evidence type="ECO:0000256" key="2">
    <source>
        <dbReference type="ARBA" id="ARBA00010138"/>
    </source>
</evidence>
<evidence type="ECO:0000313" key="14">
    <source>
        <dbReference type="Proteomes" id="UP000886887"/>
    </source>
</evidence>
<name>A0A9D1CQW1_9FIRM</name>
<feature type="binding site" evidence="7 11">
    <location>
        <position position="252"/>
    </location>
    <ligand>
        <name>[4Fe-4S] cluster</name>
        <dbReference type="ChEBI" id="CHEBI:49883"/>
    </ligand>
</feature>
<feature type="binding site" evidence="7 11">
    <location>
        <position position="452"/>
    </location>
    <ligand>
        <name>[4Fe-4S] cluster</name>
        <dbReference type="ChEBI" id="CHEBI:49883"/>
    </ligand>
</feature>
<feature type="binding site" evidence="7 10">
    <location>
        <position position="299"/>
    </location>
    <ligand>
        <name>Mg(2+)</name>
        <dbReference type="ChEBI" id="CHEBI:18420"/>
    </ligand>
</feature>
<dbReference type="NCBIfam" id="TIGR01134">
    <property type="entry name" value="purF"/>
    <property type="match status" value="1"/>
</dbReference>
<evidence type="ECO:0000256" key="8">
    <source>
        <dbReference type="PIRNR" id="PIRNR000485"/>
    </source>
</evidence>
<comment type="caution">
    <text evidence="13">The sequence shown here is derived from an EMBL/GenBank/DDBJ whole genome shotgun (WGS) entry which is preliminary data.</text>
</comment>
<evidence type="ECO:0000256" key="4">
    <source>
        <dbReference type="ARBA" id="ARBA00022679"/>
    </source>
</evidence>
<dbReference type="EC" id="2.4.2.14" evidence="7"/>
<evidence type="ECO:0000256" key="1">
    <source>
        <dbReference type="ARBA" id="ARBA00005209"/>
    </source>
</evidence>
<dbReference type="CDD" id="cd00715">
    <property type="entry name" value="GPATase_N"/>
    <property type="match status" value="1"/>
</dbReference>
<dbReference type="HAMAP" id="MF_01931">
    <property type="entry name" value="PurF"/>
    <property type="match status" value="1"/>
</dbReference>